<dbReference type="GO" id="GO:0004386">
    <property type="term" value="F:helicase activity"/>
    <property type="evidence" value="ECO:0007669"/>
    <property type="project" value="UniProtKB-KW"/>
</dbReference>
<keyword evidence="2" id="KW-0547">Nucleotide-binding</keyword>
<keyword evidence="3" id="KW-1185">Reference proteome</keyword>
<keyword evidence="2" id="KW-0347">Helicase</keyword>
<sequence length="398" mass="47224">MEDKYLRIGTTYYKNVTKPLLSEDSINLIIPWSKNELMTDYGKEFIKRIDKYDGFCLIPSHTNYKMVIDGFYNRYEKLEHKFIEGEFPVTTKFLKHIFGEQYELGIDYLSVLWRYPSQVLPILCLVSNERNTGKTTFLNWMKLIFQNNMTINNNEDFRSRFNSDWASKLIIAVDEVLLDKKEDSERLKNLSTAKTYKSEAKGKDKIEGSFFGKFILCSNNEENFVYIDNSEIRYWVRKIIPFDLSKDNPNLLDTLKEELPQFIYFINKRSIESPRKTRMWFTKEQIHTYALEVLMNGNKTFLNKELEQILSDEFIKFDTDVLRYSVGDLVGKLSENNIRTSSHKISELLKTKYQLEPKNSTYLKYHMSYSIQNKPIVEANMFKGRHYTFSKDLFKNLS</sequence>
<protein>
    <submittedName>
        <fullName evidence="2">Helicase</fullName>
    </submittedName>
</protein>
<dbReference type="Pfam" id="PF19263">
    <property type="entry name" value="DUF5906"/>
    <property type="match status" value="1"/>
</dbReference>
<accession>A0A6N6MBM0</accession>
<name>A0A6N6MBM0_9FLAO</name>
<dbReference type="Gene3D" id="3.40.50.300">
    <property type="entry name" value="P-loop containing nucleotide triphosphate hydrolases"/>
    <property type="match status" value="1"/>
</dbReference>
<reference evidence="2 3" key="1">
    <citation type="submission" date="2019-09" db="EMBL/GenBank/DDBJ databases">
        <authorList>
            <person name="Cao W.R."/>
        </authorList>
    </citation>
    <scope>NUCLEOTIDE SEQUENCE [LARGE SCALE GENOMIC DNA]</scope>
    <source>
        <strain evidence="2 3">B1N29</strain>
    </source>
</reference>
<feature type="domain" description="NrS-1 polymerase-like helicase" evidence="1">
    <location>
        <begin position="125"/>
        <end position="231"/>
    </location>
</feature>
<dbReference type="InterPro" id="IPR045455">
    <property type="entry name" value="NrS-1_pol-like_helicase"/>
</dbReference>
<evidence type="ECO:0000259" key="1">
    <source>
        <dbReference type="Pfam" id="PF19263"/>
    </source>
</evidence>
<evidence type="ECO:0000313" key="3">
    <source>
        <dbReference type="Proteomes" id="UP000441333"/>
    </source>
</evidence>
<dbReference type="EMBL" id="WAAT01000045">
    <property type="protein sequence ID" value="KAB1067601.1"/>
    <property type="molecule type" value="Genomic_DNA"/>
</dbReference>
<proteinExistence type="predicted"/>
<evidence type="ECO:0000313" key="2">
    <source>
        <dbReference type="EMBL" id="KAB1067601.1"/>
    </source>
</evidence>
<gene>
    <name evidence="2" type="ORF">F6U93_09965</name>
</gene>
<comment type="caution">
    <text evidence="2">The sequence shown here is derived from an EMBL/GenBank/DDBJ whole genome shotgun (WGS) entry which is preliminary data.</text>
</comment>
<dbReference type="InterPro" id="IPR027417">
    <property type="entry name" value="P-loop_NTPase"/>
</dbReference>
<keyword evidence="2" id="KW-0378">Hydrolase</keyword>
<dbReference type="RefSeq" id="WP_150939360.1">
    <property type="nucleotide sequence ID" value="NZ_WAAT01000045.1"/>
</dbReference>
<dbReference type="Proteomes" id="UP000441333">
    <property type="component" value="Unassembled WGS sequence"/>
</dbReference>
<dbReference type="AlphaFoldDB" id="A0A6N6MBM0"/>
<keyword evidence="2" id="KW-0067">ATP-binding</keyword>
<organism evidence="2 3">
    <name type="scientific">Pseudotamlana haliotis</name>
    <dbReference type="NCBI Taxonomy" id="2614804"/>
    <lineage>
        <taxon>Bacteria</taxon>
        <taxon>Pseudomonadati</taxon>
        <taxon>Bacteroidota</taxon>
        <taxon>Flavobacteriia</taxon>
        <taxon>Flavobacteriales</taxon>
        <taxon>Flavobacteriaceae</taxon>
        <taxon>Pseudotamlana</taxon>
    </lineage>
</organism>